<keyword evidence="2" id="KW-1185">Reference proteome</keyword>
<proteinExistence type="predicted"/>
<protein>
    <submittedName>
        <fullName evidence="1">Uncharacterized protein</fullName>
    </submittedName>
</protein>
<comment type="caution">
    <text evidence="1">The sequence shown here is derived from an EMBL/GenBank/DDBJ whole genome shotgun (WGS) entry which is preliminary data.</text>
</comment>
<dbReference type="Proteomes" id="UP000539075">
    <property type="component" value="Unassembled WGS sequence"/>
</dbReference>
<dbReference type="AlphaFoldDB" id="A0A7W8C3D3"/>
<accession>A0A7W8C3D3</accession>
<gene>
    <name evidence="1" type="ORF">HNQ38_002896</name>
</gene>
<sequence length="65" mass="7427">MFSVNCKHAFVFALNSRAKRKHDKIRPATTALIHFVQLKVAETGWKKRSDLLSENLVLSVVMKTD</sequence>
<evidence type="ECO:0000313" key="2">
    <source>
        <dbReference type="Proteomes" id="UP000539075"/>
    </source>
</evidence>
<reference evidence="1 2" key="1">
    <citation type="submission" date="2020-08" db="EMBL/GenBank/DDBJ databases">
        <title>Genomic Encyclopedia of Type Strains, Phase IV (KMG-IV): sequencing the most valuable type-strain genomes for metagenomic binning, comparative biology and taxonomic classification.</title>
        <authorList>
            <person name="Goeker M."/>
        </authorList>
    </citation>
    <scope>NUCLEOTIDE SEQUENCE [LARGE SCALE GENOMIC DNA]</scope>
    <source>
        <strain evidence="1 2">DSM 11275</strain>
    </source>
</reference>
<organism evidence="1 2">
    <name type="scientific">Desulfovibrio intestinalis</name>
    <dbReference type="NCBI Taxonomy" id="58621"/>
    <lineage>
        <taxon>Bacteria</taxon>
        <taxon>Pseudomonadati</taxon>
        <taxon>Thermodesulfobacteriota</taxon>
        <taxon>Desulfovibrionia</taxon>
        <taxon>Desulfovibrionales</taxon>
        <taxon>Desulfovibrionaceae</taxon>
        <taxon>Desulfovibrio</taxon>
    </lineage>
</organism>
<name>A0A7W8C3D3_9BACT</name>
<dbReference type="EMBL" id="JACHGO010000012">
    <property type="protein sequence ID" value="MBB5144776.1"/>
    <property type="molecule type" value="Genomic_DNA"/>
</dbReference>
<evidence type="ECO:0000313" key="1">
    <source>
        <dbReference type="EMBL" id="MBB5144776.1"/>
    </source>
</evidence>